<sequence length="378" mass="42237">MKSVLADAKTAAIVSLIASSPIFDAGDAKDYYELGRIIGRGSYSIVRVAIEKTTRVKYAAKCIRRNNLSLDDVKALLVEVSVLKQMNHRNIIKLHQVFAEAEFFVLITEFVEGGELFDRIVEKTCYTEREARDVVKSLLEVTAYCHTNNVVHRDLKPENILLVNRDDHTSFKLADFGFAKRITVDSEGLVTACGTPGYVAPEVLMGKPYGAGVDIWSIGVITYILLCGYPPFHDDNRPRLFAQIKEGAFHFHEPYWDDISESAKDVIRQMLTKDPKHRPTADALLHHSWIAGGEVGSVQLDNALKELRQFNARRKLKATTIAVLSTVAFGVRSGSLGTSDSFRKRLASNGIDTNTNHVEKKVERSEEEEKKKAPTTEL</sequence>
<evidence type="ECO:0000313" key="10">
    <source>
        <dbReference type="EMBL" id="OQR96492.1"/>
    </source>
</evidence>
<dbReference type="PROSITE" id="PS50011">
    <property type="entry name" value="PROTEIN_KINASE_DOM"/>
    <property type="match status" value="1"/>
</dbReference>
<dbReference type="PROSITE" id="PS00107">
    <property type="entry name" value="PROTEIN_KINASE_ATP"/>
    <property type="match status" value="1"/>
</dbReference>
<dbReference type="GO" id="GO:0005524">
    <property type="term" value="F:ATP binding"/>
    <property type="evidence" value="ECO:0007669"/>
    <property type="project" value="UniProtKB-UniRule"/>
</dbReference>
<dbReference type="EMBL" id="JNBS01001968">
    <property type="protein sequence ID" value="OQR96492.1"/>
    <property type="molecule type" value="Genomic_DNA"/>
</dbReference>
<dbReference type="Gene3D" id="1.10.510.10">
    <property type="entry name" value="Transferase(Phosphotransferase) domain 1"/>
    <property type="match status" value="1"/>
</dbReference>
<dbReference type="InterPro" id="IPR008271">
    <property type="entry name" value="Ser/Thr_kinase_AS"/>
</dbReference>
<keyword evidence="1 7" id="KW-0723">Serine/threonine-protein kinase</keyword>
<dbReference type="OrthoDB" id="193931at2759"/>
<dbReference type="STRING" id="74557.A0A1V9ZEV0"/>
<name>A0A1V9ZEV0_9STRA</name>
<organism evidence="10 11">
    <name type="scientific">Thraustotheca clavata</name>
    <dbReference type="NCBI Taxonomy" id="74557"/>
    <lineage>
        <taxon>Eukaryota</taxon>
        <taxon>Sar</taxon>
        <taxon>Stramenopiles</taxon>
        <taxon>Oomycota</taxon>
        <taxon>Saprolegniomycetes</taxon>
        <taxon>Saprolegniales</taxon>
        <taxon>Achlyaceae</taxon>
        <taxon>Thraustotheca</taxon>
    </lineage>
</organism>
<feature type="binding site" evidence="6">
    <location>
        <position position="61"/>
    </location>
    <ligand>
        <name>ATP</name>
        <dbReference type="ChEBI" id="CHEBI:30616"/>
    </ligand>
</feature>
<evidence type="ECO:0000256" key="7">
    <source>
        <dbReference type="RuleBase" id="RU000304"/>
    </source>
</evidence>
<evidence type="ECO:0000256" key="5">
    <source>
        <dbReference type="ARBA" id="ARBA00022840"/>
    </source>
</evidence>
<dbReference type="FunFam" id="1.10.510.10:FF:000026">
    <property type="entry name" value="Calcium/calmodulin-dependent protein kinase type 1"/>
    <property type="match status" value="1"/>
</dbReference>
<dbReference type="SUPFAM" id="SSF56112">
    <property type="entry name" value="Protein kinase-like (PK-like)"/>
    <property type="match status" value="1"/>
</dbReference>
<feature type="compositionally biased region" description="Basic and acidic residues" evidence="8">
    <location>
        <begin position="357"/>
        <end position="378"/>
    </location>
</feature>
<keyword evidence="2" id="KW-0808">Transferase</keyword>
<feature type="region of interest" description="Disordered" evidence="8">
    <location>
        <begin position="353"/>
        <end position="378"/>
    </location>
</feature>
<evidence type="ECO:0000259" key="9">
    <source>
        <dbReference type="PROSITE" id="PS50011"/>
    </source>
</evidence>
<evidence type="ECO:0000313" key="11">
    <source>
        <dbReference type="Proteomes" id="UP000243217"/>
    </source>
</evidence>
<evidence type="ECO:0000256" key="8">
    <source>
        <dbReference type="SAM" id="MobiDB-lite"/>
    </source>
</evidence>
<evidence type="ECO:0000256" key="3">
    <source>
        <dbReference type="ARBA" id="ARBA00022741"/>
    </source>
</evidence>
<accession>A0A1V9ZEV0</accession>
<dbReference type="AlphaFoldDB" id="A0A1V9ZEV0"/>
<feature type="domain" description="Protein kinase" evidence="9">
    <location>
        <begin position="32"/>
        <end position="290"/>
    </location>
</feature>
<dbReference type="Gene3D" id="3.30.200.20">
    <property type="entry name" value="Phosphorylase Kinase, domain 1"/>
    <property type="match status" value="1"/>
</dbReference>
<evidence type="ECO:0000256" key="2">
    <source>
        <dbReference type="ARBA" id="ARBA00022679"/>
    </source>
</evidence>
<dbReference type="InterPro" id="IPR000719">
    <property type="entry name" value="Prot_kinase_dom"/>
</dbReference>
<dbReference type="PANTHER" id="PTHR24347">
    <property type="entry name" value="SERINE/THREONINE-PROTEIN KINASE"/>
    <property type="match status" value="1"/>
</dbReference>
<keyword evidence="5 6" id="KW-0067">ATP-binding</keyword>
<evidence type="ECO:0000256" key="1">
    <source>
        <dbReference type="ARBA" id="ARBA00022527"/>
    </source>
</evidence>
<keyword evidence="11" id="KW-1185">Reference proteome</keyword>
<comment type="similarity">
    <text evidence="7">Belongs to the protein kinase superfamily.</text>
</comment>
<dbReference type="InterPro" id="IPR017441">
    <property type="entry name" value="Protein_kinase_ATP_BS"/>
</dbReference>
<gene>
    <name evidence="10" type="ORF">THRCLA_21996</name>
</gene>
<comment type="caution">
    <text evidence="10">The sequence shown here is derived from an EMBL/GenBank/DDBJ whole genome shotgun (WGS) entry which is preliminary data.</text>
</comment>
<dbReference type="GO" id="GO:0004674">
    <property type="term" value="F:protein serine/threonine kinase activity"/>
    <property type="evidence" value="ECO:0007669"/>
    <property type="project" value="UniProtKB-KW"/>
</dbReference>
<evidence type="ECO:0000256" key="6">
    <source>
        <dbReference type="PROSITE-ProRule" id="PRU10141"/>
    </source>
</evidence>
<keyword evidence="3 6" id="KW-0547">Nucleotide-binding</keyword>
<dbReference type="SMART" id="SM00220">
    <property type="entry name" value="S_TKc"/>
    <property type="match status" value="1"/>
</dbReference>
<protein>
    <submittedName>
        <fullName evidence="10">Calcium/calmodulin-dependent protein kinase</fullName>
    </submittedName>
</protein>
<proteinExistence type="inferred from homology"/>
<reference evidence="10 11" key="1">
    <citation type="journal article" date="2014" name="Genome Biol. Evol.">
        <title>The secreted proteins of Achlya hypogyna and Thraustotheca clavata identify the ancestral oomycete secretome and reveal gene acquisitions by horizontal gene transfer.</title>
        <authorList>
            <person name="Misner I."/>
            <person name="Blouin N."/>
            <person name="Leonard G."/>
            <person name="Richards T.A."/>
            <person name="Lane C.E."/>
        </authorList>
    </citation>
    <scope>NUCLEOTIDE SEQUENCE [LARGE SCALE GENOMIC DNA]</scope>
    <source>
        <strain evidence="10 11">ATCC 34112</strain>
    </source>
</reference>
<dbReference type="PROSITE" id="PS00108">
    <property type="entry name" value="PROTEIN_KINASE_ST"/>
    <property type="match status" value="1"/>
</dbReference>
<dbReference type="Proteomes" id="UP000243217">
    <property type="component" value="Unassembled WGS sequence"/>
</dbReference>
<keyword evidence="4 10" id="KW-0418">Kinase</keyword>
<dbReference type="CDD" id="cd05117">
    <property type="entry name" value="STKc_CAMK"/>
    <property type="match status" value="1"/>
</dbReference>
<evidence type="ECO:0000256" key="4">
    <source>
        <dbReference type="ARBA" id="ARBA00022777"/>
    </source>
</evidence>
<dbReference type="Pfam" id="PF00069">
    <property type="entry name" value="Pkinase"/>
    <property type="match status" value="1"/>
</dbReference>
<dbReference type="InterPro" id="IPR011009">
    <property type="entry name" value="Kinase-like_dom_sf"/>
</dbReference>